<sequence length="230" mass="25607">MSGSSRGGFSPESSSNGCHRRVVPQHRKPPTQINNEWNDDEILFQIAAGVRRGRDEQQDEKGRKKEAVRFERRPTRRHTPRTSSPPNYRRWESAKQISGQSPDRREPLSLRSLLQESIESLVYCVAPASSRADTQIPLINWDTGSRHVNTEGDKQPSVGVPDRQQKALYHGNRQKEEGGRSTPPPQHVRAVKAPLQRAAAVHISCVLDVGAVAISHLLSALLTDGLPALR</sequence>
<reference evidence="2 3" key="1">
    <citation type="submission" date="2019-03" db="EMBL/GenBank/DDBJ databases">
        <title>First draft genome of Liparis tanakae, snailfish: a comprehensive survey of snailfish specific genes.</title>
        <authorList>
            <person name="Kim W."/>
            <person name="Song I."/>
            <person name="Jeong J.-H."/>
            <person name="Kim D."/>
            <person name="Kim S."/>
            <person name="Ryu S."/>
            <person name="Song J.Y."/>
            <person name="Lee S.K."/>
        </authorList>
    </citation>
    <scope>NUCLEOTIDE SEQUENCE [LARGE SCALE GENOMIC DNA]</scope>
    <source>
        <tissue evidence="2">Muscle</tissue>
    </source>
</reference>
<evidence type="ECO:0000256" key="1">
    <source>
        <dbReference type="SAM" id="MobiDB-lite"/>
    </source>
</evidence>
<proteinExistence type="predicted"/>
<keyword evidence="3" id="KW-1185">Reference proteome</keyword>
<protein>
    <submittedName>
        <fullName evidence="2">Uncharacterized protein</fullName>
    </submittedName>
</protein>
<evidence type="ECO:0000313" key="3">
    <source>
        <dbReference type="Proteomes" id="UP000314294"/>
    </source>
</evidence>
<name>A0A4Z2HHL4_9TELE</name>
<comment type="caution">
    <text evidence="2">The sequence shown here is derived from an EMBL/GenBank/DDBJ whole genome shotgun (WGS) entry which is preliminary data.</text>
</comment>
<feature type="compositionally biased region" description="Low complexity" evidence="1">
    <location>
        <begin position="1"/>
        <end position="15"/>
    </location>
</feature>
<dbReference type="AlphaFoldDB" id="A0A4Z2HHL4"/>
<organism evidence="2 3">
    <name type="scientific">Liparis tanakae</name>
    <name type="common">Tanaka's snailfish</name>
    <dbReference type="NCBI Taxonomy" id="230148"/>
    <lineage>
        <taxon>Eukaryota</taxon>
        <taxon>Metazoa</taxon>
        <taxon>Chordata</taxon>
        <taxon>Craniata</taxon>
        <taxon>Vertebrata</taxon>
        <taxon>Euteleostomi</taxon>
        <taxon>Actinopterygii</taxon>
        <taxon>Neopterygii</taxon>
        <taxon>Teleostei</taxon>
        <taxon>Neoteleostei</taxon>
        <taxon>Acanthomorphata</taxon>
        <taxon>Eupercaria</taxon>
        <taxon>Perciformes</taxon>
        <taxon>Cottioidei</taxon>
        <taxon>Cottales</taxon>
        <taxon>Liparidae</taxon>
        <taxon>Liparis</taxon>
    </lineage>
</organism>
<feature type="compositionally biased region" description="Basic residues" evidence="1">
    <location>
        <begin position="18"/>
        <end position="29"/>
    </location>
</feature>
<evidence type="ECO:0000313" key="2">
    <source>
        <dbReference type="EMBL" id="TNN65101.1"/>
    </source>
</evidence>
<dbReference type="Proteomes" id="UP000314294">
    <property type="component" value="Unassembled WGS sequence"/>
</dbReference>
<feature type="region of interest" description="Disordered" evidence="1">
    <location>
        <begin position="1"/>
        <end position="107"/>
    </location>
</feature>
<gene>
    <name evidence="2" type="ORF">EYF80_024710</name>
</gene>
<feature type="compositionally biased region" description="Basic and acidic residues" evidence="1">
    <location>
        <begin position="52"/>
        <end position="73"/>
    </location>
</feature>
<dbReference type="EMBL" id="SRLO01000241">
    <property type="protein sequence ID" value="TNN65101.1"/>
    <property type="molecule type" value="Genomic_DNA"/>
</dbReference>
<accession>A0A4Z2HHL4</accession>